<organism evidence="1 2">
    <name type="scientific">Paramecium sonneborni</name>
    <dbReference type="NCBI Taxonomy" id="65129"/>
    <lineage>
        <taxon>Eukaryota</taxon>
        <taxon>Sar</taxon>
        <taxon>Alveolata</taxon>
        <taxon>Ciliophora</taxon>
        <taxon>Intramacronucleata</taxon>
        <taxon>Oligohymenophorea</taxon>
        <taxon>Peniculida</taxon>
        <taxon>Parameciidae</taxon>
        <taxon>Paramecium</taxon>
    </lineage>
</organism>
<gene>
    <name evidence="1" type="ORF">PSON_ATCC_30995.1.T0480207</name>
</gene>
<dbReference type="Proteomes" id="UP000692954">
    <property type="component" value="Unassembled WGS sequence"/>
</dbReference>
<keyword evidence="2" id="KW-1185">Reference proteome</keyword>
<sequence length="131" mass="15335">MQKLLDHKLLKNVNVLQKFFSKELRDFNDFQDYINKISESNTILNTIMLTGVSFVNMFSKCVSFGSSQVLPRLPDKQDQCFDEVLKEMLQNKQQTEIICSDMQKIVQKLFMQSKSLIISQDIFSNKIRCIQ</sequence>
<dbReference type="EMBL" id="CAJJDN010000048">
    <property type="protein sequence ID" value="CAD8085537.1"/>
    <property type="molecule type" value="Genomic_DNA"/>
</dbReference>
<proteinExistence type="predicted"/>
<dbReference type="AlphaFoldDB" id="A0A8S1MX95"/>
<comment type="caution">
    <text evidence="1">The sequence shown here is derived from an EMBL/GenBank/DDBJ whole genome shotgun (WGS) entry which is preliminary data.</text>
</comment>
<protein>
    <submittedName>
        <fullName evidence="1">Uncharacterized protein</fullName>
    </submittedName>
</protein>
<dbReference type="OrthoDB" id="10254720at2759"/>
<accession>A0A8S1MX95</accession>
<reference evidence="1" key="1">
    <citation type="submission" date="2021-01" db="EMBL/GenBank/DDBJ databases">
        <authorList>
            <consortium name="Genoscope - CEA"/>
            <person name="William W."/>
        </authorList>
    </citation>
    <scope>NUCLEOTIDE SEQUENCE</scope>
</reference>
<name>A0A8S1MX95_9CILI</name>
<evidence type="ECO:0000313" key="2">
    <source>
        <dbReference type="Proteomes" id="UP000692954"/>
    </source>
</evidence>
<evidence type="ECO:0000313" key="1">
    <source>
        <dbReference type="EMBL" id="CAD8085537.1"/>
    </source>
</evidence>